<reference evidence="2" key="1">
    <citation type="submission" date="2022-07" db="EMBL/GenBank/DDBJ databases">
        <title>Phylogenomic reconstructions and comparative analyses of Kickxellomycotina fungi.</title>
        <authorList>
            <person name="Reynolds N.K."/>
            <person name="Stajich J.E."/>
            <person name="Barry K."/>
            <person name="Grigoriev I.V."/>
            <person name="Crous P."/>
            <person name="Smith M.E."/>
        </authorList>
    </citation>
    <scope>NUCLEOTIDE SEQUENCE</scope>
    <source>
        <strain evidence="2">NRRL 1565</strain>
    </source>
</reference>
<gene>
    <name evidence="2" type="primary">WDR59</name>
    <name evidence="2" type="ORF">H4R20_005818</name>
</gene>
<evidence type="ECO:0000313" key="3">
    <source>
        <dbReference type="Proteomes" id="UP001140094"/>
    </source>
</evidence>
<dbReference type="OrthoDB" id="311712at2759"/>
<dbReference type="EMBL" id="JANBUO010002137">
    <property type="protein sequence ID" value="KAJ2795616.1"/>
    <property type="molecule type" value="Genomic_DNA"/>
</dbReference>
<accession>A0A9W8HNW9</accession>
<sequence>MEPFVEPPAPPERAQEVALPPATPPQLIAPLDADDVRELEQLMAPPPPPKPPVEPPRPPSPPPAPRAGSADAARSPADPAENIWRRLRSNMLGRTATTAGPDAPPPAAPPVPQRRVPARAPPPREAQLWAALQSSSESQTTQGVAEQALAKEEWYKRIENTFSRLHTRMVVRTADAPPAPPAPAALDQWKLEYARILFMWQMDVRAIEVLKCLVDPGLRAMYSQMHSQPSVLRHDNLLRSGNPVAARRDPFGGPWLSCTWCHEYVHGRALICQTCGHGGHQEHMLRWFRSVRKQLVHNGLAPAQHASAPPAAEPLSPVLAADGFSSPDELDALEGSHASGLRLFAASPGGTSPSPSASPANHAFADPAWPSSDGESDDCLRESQCTMLRRELRGAQRGGHGDLDEALAQQSTVPTCPSGCACNCMYESLMIV</sequence>
<feature type="compositionally biased region" description="Low complexity" evidence="1">
    <location>
        <begin position="66"/>
        <end position="80"/>
    </location>
</feature>
<dbReference type="GO" id="GO:0035859">
    <property type="term" value="C:Seh1-associated complex"/>
    <property type="evidence" value="ECO:0007669"/>
    <property type="project" value="TreeGrafter"/>
</dbReference>
<dbReference type="PANTHER" id="PTHR46170">
    <property type="entry name" value="GATOR COMPLEX PROTEIN WDR59"/>
    <property type="match status" value="1"/>
</dbReference>
<feature type="compositionally biased region" description="Pro residues" evidence="1">
    <location>
        <begin position="102"/>
        <end position="112"/>
    </location>
</feature>
<proteinExistence type="predicted"/>
<evidence type="ECO:0000256" key="1">
    <source>
        <dbReference type="SAM" id="MobiDB-lite"/>
    </source>
</evidence>
<feature type="region of interest" description="Disordered" evidence="1">
    <location>
        <begin position="1"/>
        <end position="124"/>
    </location>
</feature>
<dbReference type="Proteomes" id="UP001140094">
    <property type="component" value="Unassembled WGS sequence"/>
</dbReference>
<feature type="compositionally biased region" description="Pro residues" evidence="1">
    <location>
        <begin position="44"/>
        <end position="65"/>
    </location>
</feature>
<feature type="region of interest" description="Disordered" evidence="1">
    <location>
        <begin position="344"/>
        <end position="377"/>
    </location>
</feature>
<dbReference type="GO" id="GO:0035591">
    <property type="term" value="F:signaling adaptor activity"/>
    <property type="evidence" value="ECO:0007669"/>
    <property type="project" value="TreeGrafter"/>
</dbReference>
<keyword evidence="3" id="KW-1185">Reference proteome</keyword>
<dbReference type="GO" id="GO:1904263">
    <property type="term" value="P:positive regulation of TORC1 signaling"/>
    <property type="evidence" value="ECO:0007669"/>
    <property type="project" value="TreeGrafter"/>
</dbReference>
<protein>
    <submittedName>
        <fullName evidence="2">GATOR complex protein wdr59</fullName>
    </submittedName>
</protein>
<organism evidence="2 3">
    <name type="scientific">Coemansia guatemalensis</name>
    <dbReference type="NCBI Taxonomy" id="2761395"/>
    <lineage>
        <taxon>Eukaryota</taxon>
        <taxon>Fungi</taxon>
        <taxon>Fungi incertae sedis</taxon>
        <taxon>Zoopagomycota</taxon>
        <taxon>Kickxellomycotina</taxon>
        <taxon>Kickxellomycetes</taxon>
        <taxon>Kickxellales</taxon>
        <taxon>Kickxellaceae</taxon>
        <taxon>Coemansia</taxon>
    </lineage>
</organism>
<feature type="compositionally biased region" description="Low complexity" evidence="1">
    <location>
        <begin position="345"/>
        <end position="360"/>
    </location>
</feature>
<name>A0A9W8HNW9_9FUNG</name>
<dbReference type="PANTHER" id="PTHR46170:SF1">
    <property type="entry name" value="GATOR COMPLEX PROTEIN WDR59"/>
    <property type="match status" value="1"/>
</dbReference>
<dbReference type="GO" id="GO:0005774">
    <property type="term" value="C:vacuolar membrane"/>
    <property type="evidence" value="ECO:0007669"/>
    <property type="project" value="TreeGrafter"/>
</dbReference>
<dbReference type="AlphaFoldDB" id="A0A9W8HNW9"/>
<dbReference type="GO" id="GO:0034198">
    <property type="term" value="P:cellular response to amino acid starvation"/>
    <property type="evidence" value="ECO:0007669"/>
    <property type="project" value="TreeGrafter"/>
</dbReference>
<comment type="caution">
    <text evidence="2">The sequence shown here is derived from an EMBL/GenBank/DDBJ whole genome shotgun (WGS) entry which is preliminary data.</text>
</comment>
<feature type="region of interest" description="Disordered" evidence="1">
    <location>
        <begin position="301"/>
        <end position="320"/>
    </location>
</feature>
<feature type="compositionally biased region" description="Pro residues" evidence="1">
    <location>
        <begin position="1"/>
        <end position="11"/>
    </location>
</feature>
<dbReference type="InterPro" id="IPR049567">
    <property type="entry name" value="WDR59-like"/>
</dbReference>
<evidence type="ECO:0000313" key="2">
    <source>
        <dbReference type="EMBL" id="KAJ2795616.1"/>
    </source>
</evidence>